<comment type="similarity">
    <text evidence="8">Belongs to the AP2/ERF transcription factor family. ERF subfamily.</text>
</comment>
<organism evidence="10 11">
    <name type="scientific">Camelina sativa</name>
    <name type="common">False flax</name>
    <name type="synonym">Myagrum sativum</name>
    <dbReference type="NCBI Taxonomy" id="90675"/>
    <lineage>
        <taxon>Eukaryota</taxon>
        <taxon>Viridiplantae</taxon>
        <taxon>Streptophyta</taxon>
        <taxon>Embryophyta</taxon>
        <taxon>Tracheophyta</taxon>
        <taxon>Spermatophyta</taxon>
        <taxon>Magnoliopsida</taxon>
        <taxon>eudicotyledons</taxon>
        <taxon>Gunneridae</taxon>
        <taxon>Pentapetalae</taxon>
        <taxon>rosids</taxon>
        <taxon>malvids</taxon>
        <taxon>Brassicales</taxon>
        <taxon>Brassicaceae</taxon>
        <taxon>Camelineae</taxon>
        <taxon>Camelina</taxon>
    </lineage>
</organism>
<evidence type="ECO:0000256" key="6">
    <source>
        <dbReference type="ARBA" id="ARBA00023163"/>
    </source>
</evidence>
<protein>
    <submittedName>
        <fullName evidence="11">Ethylene-responsive transcription factor CRF6-like</fullName>
    </submittedName>
</protein>
<dbReference type="PANTHER" id="PTHR31194:SF152">
    <property type="entry name" value="ETHYLENE-RESPONSIVE TRANSCRIPTION FACTOR CRF5-RELATED"/>
    <property type="match status" value="1"/>
</dbReference>
<dbReference type="InterPro" id="IPR016177">
    <property type="entry name" value="DNA-bd_dom_sf"/>
</dbReference>
<keyword evidence="5" id="KW-0010">Activator</keyword>
<keyword evidence="2" id="KW-0936">Ethylene signaling pathway</keyword>
<dbReference type="InterPro" id="IPR050913">
    <property type="entry name" value="AP2/ERF_ERF"/>
</dbReference>
<dbReference type="RefSeq" id="XP_010512520.1">
    <property type="nucleotide sequence ID" value="XM_010514218.2"/>
</dbReference>
<dbReference type="GeneID" id="104788463"/>
<keyword evidence="7" id="KW-0539">Nucleus</keyword>
<accession>A0ABM0Z9Y1</accession>
<reference evidence="11" key="2">
    <citation type="submission" date="2025-08" db="UniProtKB">
        <authorList>
            <consortium name="RefSeq"/>
        </authorList>
    </citation>
    <scope>IDENTIFICATION</scope>
    <source>
        <tissue evidence="11">Leaf</tissue>
    </source>
</reference>
<keyword evidence="6" id="KW-0804">Transcription</keyword>
<evidence type="ECO:0000256" key="2">
    <source>
        <dbReference type="ARBA" id="ARBA00022745"/>
    </source>
</evidence>
<proteinExistence type="inferred from homology"/>
<dbReference type="InterPro" id="IPR036955">
    <property type="entry name" value="AP2/ERF_dom_sf"/>
</dbReference>
<reference evidence="10" key="1">
    <citation type="journal article" date="2014" name="Nat. Commun.">
        <title>The emerging biofuel crop Camelina sativa retains a highly undifferentiated hexaploid genome structure.</title>
        <authorList>
            <person name="Kagale S."/>
            <person name="Koh C."/>
            <person name="Nixon J."/>
            <person name="Bollina V."/>
            <person name="Clarke W.E."/>
            <person name="Tuteja R."/>
            <person name="Spillane C."/>
            <person name="Robinson S.J."/>
            <person name="Links M.G."/>
            <person name="Clarke C."/>
            <person name="Higgins E.E."/>
            <person name="Huebert T."/>
            <person name="Sharpe A.G."/>
            <person name="Parkin I.A."/>
        </authorList>
    </citation>
    <scope>NUCLEOTIDE SEQUENCE [LARGE SCALE GENOMIC DNA]</scope>
    <source>
        <strain evidence="10">cv. DH55</strain>
    </source>
</reference>
<evidence type="ECO:0000256" key="4">
    <source>
        <dbReference type="ARBA" id="ARBA00023125"/>
    </source>
</evidence>
<dbReference type="PANTHER" id="PTHR31194">
    <property type="entry name" value="SHN SHINE , DNA BINDING / TRANSCRIPTION FACTOR"/>
    <property type="match status" value="1"/>
</dbReference>
<dbReference type="Gene3D" id="3.30.730.10">
    <property type="entry name" value="AP2/ERF domain"/>
    <property type="match status" value="1"/>
</dbReference>
<name>A0ABM0Z9Y1_CAMSA</name>
<dbReference type="Proteomes" id="UP000694864">
    <property type="component" value="Chromosome 5"/>
</dbReference>
<feature type="domain" description="AP2/ERF" evidence="9">
    <location>
        <begin position="113"/>
        <end position="170"/>
    </location>
</feature>
<evidence type="ECO:0000256" key="3">
    <source>
        <dbReference type="ARBA" id="ARBA00023015"/>
    </source>
</evidence>
<dbReference type="PROSITE" id="PS51032">
    <property type="entry name" value="AP2_ERF"/>
    <property type="match status" value="1"/>
</dbReference>
<sequence length="325" mass="36898">MERRTRRVKFSEHRTVTTVVAKQSEDSPRLVRIAVTDPFATDSSSGEDEDNVTVAAPRPRVKRYVEEIRFCQGESSSSSAFAAVTAARKAKLKAEKAVVDHDDVSSSSVKPKKYRGVRQRKWGKFAAEIRDPSSRTRVWLGTFVTAEEAAVAYDRAAIQMRGHNALTNFLTPPPSPSPPPPTPLIDLDTVSACDSGKDSRQTLHSPTSVLRFNANEETEYRTEHEIEPIELSPVKSEPWFPDPFPLPDLSLADDYLWDSETAPDLLFLDDEELKIQSPLLPLNTEYWKKEGNEESEDFSFRLIEEDFSWDVDNFFDLHHHHHSRD</sequence>
<comment type="subcellular location">
    <subcellularLocation>
        <location evidence="1">Nucleus</location>
    </subcellularLocation>
</comment>
<keyword evidence="3" id="KW-0805">Transcription regulation</keyword>
<keyword evidence="4" id="KW-0238">DNA-binding</keyword>
<dbReference type="SMART" id="SM00380">
    <property type="entry name" value="AP2"/>
    <property type="match status" value="1"/>
</dbReference>
<evidence type="ECO:0000256" key="1">
    <source>
        <dbReference type="ARBA" id="ARBA00004123"/>
    </source>
</evidence>
<evidence type="ECO:0000313" key="10">
    <source>
        <dbReference type="Proteomes" id="UP000694864"/>
    </source>
</evidence>
<dbReference type="CDD" id="cd00018">
    <property type="entry name" value="AP2"/>
    <property type="match status" value="1"/>
</dbReference>
<dbReference type="SUPFAM" id="SSF54171">
    <property type="entry name" value="DNA-binding domain"/>
    <property type="match status" value="1"/>
</dbReference>
<evidence type="ECO:0000256" key="8">
    <source>
        <dbReference type="ARBA" id="ARBA00024343"/>
    </source>
</evidence>
<gene>
    <name evidence="11" type="primary">LOC104788463</name>
</gene>
<keyword evidence="10" id="KW-1185">Reference proteome</keyword>
<dbReference type="PRINTS" id="PR00367">
    <property type="entry name" value="ETHRSPELEMNT"/>
</dbReference>
<evidence type="ECO:0000256" key="5">
    <source>
        <dbReference type="ARBA" id="ARBA00023159"/>
    </source>
</evidence>
<dbReference type="Pfam" id="PF00847">
    <property type="entry name" value="AP2"/>
    <property type="match status" value="1"/>
</dbReference>
<evidence type="ECO:0000256" key="7">
    <source>
        <dbReference type="ARBA" id="ARBA00023242"/>
    </source>
</evidence>
<dbReference type="InterPro" id="IPR001471">
    <property type="entry name" value="AP2/ERF_dom"/>
</dbReference>
<evidence type="ECO:0000313" key="11">
    <source>
        <dbReference type="RefSeq" id="XP_010512520.1"/>
    </source>
</evidence>
<evidence type="ECO:0000259" key="9">
    <source>
        <dbReference type="PROSITE" id="PS51032"/>
    </source>
</evidence>